<evidence type="ECO:0000256" key="7">
    <source>
        <dbReference type="ARBA" id="ARBA00022840"/>
    </source>
</evidence>
<dbReference type="GO" id="GO:0005524">
    <property type="term" value="F:ATP binding"/>
    <property type="evidence" value="ECO:0007669"/>
    <property type="project" value="UniProtKB-KW"/>
</dbReference>
<dbReference type="EC" id="2.7.1.12" evidence="3 9"/>
<reference evidence="10" key="1">
    <citation type="submission" date="2021-10" db="EMBL/GenBank/DDBJ databases">
        <title>De novo Genome Assembly of Clathrus columnatus (Basidiomycota, Fungi) Using Illumina and Nanopore Sequence Data.</title>
        <authorList>
            <person name="Ogiso-Tanaka E."/>
            <person name="Itagaki H."/>
            <person name="Hosoya T."/>
            <person name="Hosaka K."/>
        </authorList>
    </citation>
    <scope>NUCLEOTIDE SEQUENCE</scope>
    <source>
        <strain evidence="10">MO-923</strain>
    </source>
</reference>
<dbReference type="InterPro" id="IPR006001">
    <property type="entry name" value="Therm_gnt_kin"/>
</dbReference>
<gene>
    <name evidence="10" type="ORF">Clacol_009468</name>
</gene>
<dbReference type="Gene3D" id="3.40.50.300">
    <property type="entry name" value="P-loop containing nucleotide triphosphate hydrolases"/>
    <property type="match status" value="1"/>
</dbReference>
<keyword evidence="6 9" id="KW-0418">Kinase</keyword>
<evidence type="ECO:0000256" key="9">
    <source>
        <dbReference type="RuleBase" id="RU363066"/>
    </source>
</evidence>
<proteinExistence type="inferred from homology"/>
<keyword evidence="5 9" id="KW-0547">Nucleotide-binding</keyword>
<dbReference type="GO" id="GO:0005737">
    <property type="term" value="C:cytoplasm"/>
    <property type="evidence" value="ECO:0007669"/>
    <property type="project" value="TreeGrafter"/>
</dbReference>
<dbReference type="GO" id="GO:0046316">
    <property type="term" value="F:gluconokinase activity"/>
    <property type="evidence" value="ECO:0007669"/>
    <property type="project" value="UniProtKB-EC"/>
</dbReference>
<dbReference type="EMBL" id="BPWL01000010">
    <property type="protein sequence ID" value="GJJ15192.1"/>
    <property type="molecule type" value="Genomic_DNA"/>
</dbReference>
<keyword evidence="4 9" id="KW-0808">Transferase</keyword>
<evidence type="ECO:0000313" key="10">
    <source>
        <dbReference type="EMBL" id="GJJ15192.1"/>
    </source>
</evidence>
<comment type="caution">
    <text evidence="10">The sequence shown here is derived from an EMBL/GenBank/DDBJ whole genome shotgun (WGS) entry which is preliminary data.</text>
</comment>
<protein>
    <recommendedName>
        <fullName evidence="3 9">Gluconokinase</fullName>
        <ecNumber evidence="3 9">2.7.1.12</ecNumber>
    </recommendedName>
</protein>
<evidence type="ECO:0000256" key="1">
    <source>
        <dbReference type="ARBA" id="ARBA00004875"/>
    </source>
</evidence>
<dbReference type="Pfam" id="PF01202">
    <property type="entry name" value="SKI"/>
    <property type="match status" value="1"/>
</dbReference>
<dbReference type="InterPro" id="IPR027417">
    <property type="entry name" value="P-loop_NTPase"/>
</dbReference>
<name>A0AAV5AN70_9AGAM</name>
<dbReference type="PANTHER" id="PTHR43442">
    <property type="entry name" value="GLUCONOKINASE-RELATED"/>
    <property type="match status" value="1"/>
</dbReference>
<dbReference type="NCBIfam" id="TIGR01313">
    <property type="entry name" value="therm_gnt_kin"/>
    <property type="match status" value="1"/>
</dbReference>
<keyword evidence="11" id="KW-1185">Reference proteome</keyword>
<dbReference type="CDD" id="cd02021">
    <property type="entry name" value="GntK"/>
    <property type="match status" value="1"/>
</dbReference>
<accession>A0AAV5AN70</accession>
<dbReference type="Proteomes" id="UP001050691">
    <property type="component" value="Unassembled WGS sequence"/>
</dbReference>
<sequence length="218" mass="24631">MDSEIEKEQETPTFQPAFILVMGVSGSGKSTLGKTLANELHLPFYDADDLHPKHNIEKMSRGEPLTDEDREPWLEIVRKTVEHACVEQQSSDPEKTLTGVVVGCSALKRYYRDILRGTYQPKSVPPHLLPPHPDLLPTYTVFISGLRETLEQRMTTRKGHFMKVDLLDSQLQTLESPEGEEGVVTVRLEDSTEEQVRCAKQGLLEMMKKNKAETGEIN</sequence>
<comment type="similarity">
    <text evidence="2 9">Belongs to the gluconokinase GntK/GntV family.</text>
</comment>
<comment type="pathway">
    <text evidence="1 9">Carbohydrate acid metabolism; D-gluconate degradation.</text>
</comment>
<evidence type="ECO:0000256" key="3">
    <source>
        <dbReference type="ARBA" id="ARBA00012054"/>
    </source>
</evidence>
<dbReference type="PANTHER" id="PTHR43442:SF3">
    <property type="entry name" value="GLUCONOKINASE-RELATED"/>
    <property type="match status" value="1"/>
</dbReference>
<comment type="catalytic activity">
    <reaction evidence="8 9">
        <text>D-gluconate + ATP = 6-phospho-D-gluconate + ADP + H(+)</text>
        <dbReference type="Rhea" id="RHEA:19433"/>
        <dbReference type="ChEBI" id="CHEBI:15378"/>
        <dbReference type="ChEBI" id="CHEBI:18391"/>
        <dbReference type="ChEBI" id="CHEBI:30616"/>
        <dbReference type="ChEBI" id="CHEBI:58759"/>
        <dbReference type="ChEBI" id="CHEBI:456216"/>
        <dbReference type="EC" id="2.7.1.12"/>
    </reaction>
</comment>
<evidence type="ECO:0000313" key="11">
    <source>
        <dbReference type="Proteomes" id="UP001050691"/>
    </source>
</evidence>
<dbReference type="AlphaFoldDB" id="A0AAV5AN70"/>
<evidence type="ECO:0000256" key="5">
    <source>
        <dbReference type="ARBA" id="ARBA00022741"/>
    </source>
</evidence>
<organism evidence="10 11">
    <name type="scientific">Clathrus columnatus</name>
    <dbReference type="NCBI Taxonomy" id="1419009"/>
    <lineage>
        <taxon>Eukaryota</taxon>
        <taxon>Fungi</taxon>
        <taxon>Dikarya</taxon>
        <taxon>Basidiomycota</taxon>
        <taxon>Agaricomycotina</taxon>
        <taxon>Agaricomycetes</taxon>
        <taxon>Phallomycetidae</taxon>
        <taxon>Phallales</taxon>
        <taxon>Clathraceae</taxon>
        <taxon>Clathrus</taxon>
    </lineage>
</organism>
<dbReference type="GO" id="GO:0005975">
    <property type="term" value="P:carbohydrate metabolic process"/>
    <property type="evidence" value="ECO:0007669"/>
    <property type="project" value="InterPro"/>
</dbReference>
<evidence type="ECO:0000256" key="6">
    <source>
        <dbReference type="ARBA" id="ARBA00022777"/>
    </source>
</evidence>
<keyword evidence="7 9" id="KW-0067">ATP-binding</keyword>
<evidence type="ECO:0000256" key="4">
    <source>
        <dbReference type="ARBA" id="ARBA00022679"/>
    </source>
</evidence>
<evidence type="ECO:0000256" key="8">
    <source>
        <dbReference type="ARBA" id="ARBA00048090"/>
    </source>
</evidence>
<dbReference type="InterPro" id="IPR031322">
    <property type="entry name" value="Shikimate/glucono_kinase"/>
</dbReference>
<dbReference type="SUPFAM" id="SSF52540">
    <property type="entry name" value="P-loop containing nucleoside triphosphate hydrolases"/>
    <property type="match status" value="1"/>
</dbReference>
<evidence type="ECO:0000256" key="2">
    <source>
        <dbReference type="ARBA" id="ARBA00008420"/>
    </source>
</evidence>